<keyword evidence="2" id="KW-0966">Cell projection</keyword>
<evidence type="ECO:0000256" key="1">
    <source>
        <dbReference type="SAM" id="Phobius"/>
    </source>
</evidence>
<dbReference type="RefSeq" id="WP_211530006.1">
    <property type="nucleotide sequence ID" value="NZ_JWHL01000002.1"/>
</dbReference>
<feature type="transmembrane region" description="Helical" evidence="1">
    <location>
        <begin position="467"/>
        <end position="487"/>
    </location>
</feature>
<dbReference type="PANTHER" id="PTHR35402:SF2">
    <property type="entry name" value="FLAGELLA ACCESSORY PROTEIN J"/>
    <property type="match status" value="1"/>
</dbReference>
<name>A0A8J8B459_9EURY</name>
<reference evidence="2" key="1">
    <citation type="submission" date="2014-12" db="EMBL/GenBank/DDBJ databases">
        <authorList>
            <person name="Huang H.-H."/>
            <person name="Chen S.-C."/>
            <person name="Lai M.-C."/>
        </authorList>
    </citation>
    <scope>NUCLEOTIDE SEQUENCE</scope>
    <source>
        <strain evidence="2">K1F9705b</strain>
    </source>
</reference>
<protein>
    <submittedName>
        <fullName evidence="2">Flagellar assembly protein FlaJ</fullName>
    </submittedName>
</protein>
<gene>
    <name evidence="2" type="ORF">RJ53_02325</name>
</gene>
<feature type="transmembrane region" description="Helical" evidence="1">
    <location>
        <begin position="158"/>
        <end position="179"/>
    </location>
</feature>
<sequence>MFENVVDRLRESNNGKLPFEDQFGKVYDRINRVFEERRMVTDILFMVTYMNSLAIARASRPEIFAATAERKEYAPARAIRKVEFFVKRWGYSYVQSLSIVAERTENEILRTLLNRFANSMESGVPDEDFLDGEISSSMEIFRNSQDSGFELLKKWGDAYIAMLLSAVVIAVTIMISVAIYSPGDVKETLSITYWIIILISLFGIGTMFQTVPTDERVYKSMEWLSKEQGMIARMEKIILPATVAAWLLTWAAGVPAGIIFMLVGIMLAPLGILAYIDNKNVIARDEEFPNFIRGVGSIMGGKGGTMSQALAEIDKKSMAHLSPHMLSVFSKLNLGLNEELSWRKFVGECGSNFIYKYLNIFRDTVNMGGDSKKIGTVVADSMLEQVLMRKKREMISMGFIVLLIPMHAAMAGIFIALYHILVTLSRAITEVMGNFDAASAALSESTVAPLGGVGGGALGIFVDFPEAVVGAYVVNILIIICISNVIVAKLAVGGDRSIAYPFAAIMVFVTGVLFMVIPPVIEVFFSMEGLVSTGGGVI</sequence>
<evidence type="ECO:0000313" key="3">
    <source>
        <dbReference type="Proteomes" id="UP000730161"/>
    </source>
</evidence>
<comment type="caution">
    <text evidence="2">The sequence shown here is derived from an EMBL/GenBank/DDBJ whole genome shotgun (WGS) entry which is preliminary data.</text>
</comment>
<dbReference type="EMBL" id="JWHL01000002">
    <property type="protein sequence ID" value="MBR1368396.1"/>
    <property type="molecule type" value="Genomic_DNA"/>
</dbReference>
<evidence type="ECO:0000313" key="2">
    <source>
        <dbReference type="EMBL" id="MBR1368396.1"/>
    </source>
</evidence>
<feature type="transmembrane region" description="Helical" evidence="1">
    <location>
        <begin position="258"/>
        <end position="276"/>
    </location>
</feature>
<dbReference type="NCBIfam" id="NF004703">
    <property type="entry name" value="PRK06041.1-1"/>
    <property type="match status" value="1"/>
</dbReference>
<organism evidence="2 3">
    <name type="scientific">Methanocalculus chunghsingensis</name>
    <dbReference type="NCBI Taxonomy" id="156457"/>
    <lineage>
        <taxon>Archaea</taxon>
        <taxon>Methanobacteriati</taxon>
        <taxon>Methanobacteriota</taxon>
        <taxon>Stenosarchaea group</taxon>
        <taxon>Methanomicrobia</taxon>
        <taxon>Methanomicrobiales</taxon>
        <taxon>Methanocalculaceae</taxon>
        <taxon>Methanocalculus</taxon>
    </lineage>
</organism>
<dbReference type="InterPro" id="IPR056569">
    <property type="entry name" value="ArlJ-like"/>
</dbReference>
<proteinExistence type="predicted"/>
<dbReference type="Proteomes" id="UP000730161">
    <property type="component" value="Unassembled WGS sequence"/>
</dbReference>
<keyword evidence="1" id="KW-1133">Transmembrane helix</keyword>
<keyword evidence="3" id="KW-1185">Reference proteome</keyword>
<feature type="transmembrane region" description="Helical" evidence="1">
    <location>
        <begin position="397"/>
        <end position="421"/>
    </location>
</feature>
<dbReference type="PANTHER" id="PTHR35402">
    <property type="entry name" value="INTEGRAL MEMBRANE PROTEIN-RELATED"/>
    <property type="match status" value="1"/>
</dbReference>
<feature type="transmembrane region" description="Helical" evidence="1">
    <location>
        <begin position="499"/>
        <end position="521"/>
    </location>
</feature>
<keyword evidence="2" id="KW-0282">Flagellum</keyword>
<feature type="transmembrane region" description="Helical" evidence="1">
    <location>
        <begin position="191"/>
        <end position="213"/>
    </location>
</feature>
<accession>A0A8J8B459</accession>
<dbReference type="OrthoDB" id="141855at2157"/>
<dbReference type="AlphaFoldDB" id="A0A8J8B459"/>
<keyword evidence="1" id="KW-0472">Membrane</keyword>
<keyword evidence="2" id="KW-0969">Cilium</keyword>
<keyword evidence="1" id="KW-0812">Transmembrane</keyword>